<dbReference type="SUPFAM" id="SSF55874">
    <property type="entry name" value="ATPase domain of HSP90 chaperone/DNA topoisomerase II/histidine kinase"/>
    <property type="match status" value="1"/>
</dbReference>
<feature type="region of interest" description="Disordered" evidence="9">
    <location>
        <begin position="399"/>
        <end position="431"/>
    </location>
</feature>
<evidence type="ECO:0000256" key="7">
    <source>
        <dbReference type="ARBA" id="ARBA00022840"/>
    </source>
</evidence>
<dbReference type="InterPro" id="IPR003594">
    <property type="entry name" value="HATPase_dom"/>
</dbReference>
<dbReference type="CDD" id="cd16917">
    <property type="entry name" value="HATPase_UhpB-NarQ-NarX-like"/>
    <property type="match status" value="1"/>
</dbReference>
<feature type="domain" description="Histidine kinase/HSP90-like ATPase" evidence="11">
    <location>
        <begin position="313"/>
        <end position="403"/>
    </location>
</feature>
<feature type="compositionally biased region" description="Pro residues" evidence="9">
    <location>
        <begin position="419"/>
        <end position="431"/>
    </location>
</feature>
<feature type="compositionally biased region" description="Pro residues" evidence="9">
    <location>
        <begin position="401"/>
        <end position="412"/>
    </location>
</feature>
<protein>
    <recommendedName>
        <fullName evidence="2">histidine kinase</fullName>
        <ecNumber evidence="2">2.7.13.3</ecNumber>
    </recommendedName>
</protein>
<gene>
    <name evidence="13" type="ORF">JNB62_09585</name>
</gene>
<dbReference type="Gene3D" id="3.30.565.10">
    <property type="entry name" value="Histidine kinase-like ATPase, C-terminal domain"/>
    <property type="match status" value="1"/>
</dbReference>
<dbReference type="Gene3D" id="1.20.5.1930">
    <property type="match status" value="1"/>
</dbReference>
<keyword evidence="10" id="KW-0812">Transmembrane</keyword>
<evidence type="ECO:0000259" key="12">
    <source>
        <dbReference type="Pfam" id="PF07730"/>
    </source>
</evidence>
<dbReference type="Proteomes" id="UP001196843">
    <property type="component" value="Unassembled WGS sequence"/>
</dbReference>
<feature type="transmembrane region" description="Helical" evidence="10">
    <location>
        <begin position="132"/>
        <end position="149"/>
    </location>
</feature>
<name>A0ABS7HLW8_9MICO</name>
<feature type="domain" description="Signal transduction histidine kinase subgroup 3 dimerisation and phosphoacceptor" evidence="12">
    <location>
        <begin position="201"/>
        <end position="267"/>
    </location>
</feature>
<dbReference type="InterPro" id="IPR036890">
    <property type="entry name" value="HATPase_C_sf"/>
</dbReference>
<evidence type="ECO:0000256" key="3">
    <source>
        <dbReference type="ARBA" id="ARBA00022553"/>
    </source>
</evidence>
<keyword evidence="6 13" id="KW-0418">Kinase</keyword>
<feature type="transmembrane region" description="Helical" evidence="10">
    <location>
        <begin position="56"/>
        <end position="73"/>
    </location>
</feature>
<feature type="transmembrane region" description="Helical" evidence="10">
    <location>
        <begin position="106"/>
        <end position="125"/>
    </location>
</feature>
<accession>A0ABS7HLW8</accession>
<dbReference type="EMBL" id="JAEUAW010000006">
    <property type="protein sequence ID" value="MBW9093932.1"/>
    <property type="molecule type" value="Genomic_DNA"/>
</dbReference>
<keyword evidence="3" id="KW-0597">Phosphoprotein</keyword>
<evidence type="ECO:0000256" key="10">
    <source>
        <dbReference type="SAM" id="Phobius"/>
    </source>
</evidence>
<dbReference type="EC" id="2.7.13.3" evidence="2"/>
<feature type="transmembrane region" description="Helical" evidence="10">
    <location>
        <begin position="78"/>
        <end position="94"/>
    </location>
</feature>
<reference evidence="13 14" key="1">
    <citation type="journal article" date="2021" name="MBio">
        <title>Poor Competitiveness of Bradyrhizobium in Pigeon Pea Root Colonization in Indian Soils.</title>
        <authorList>
            <person name="Chalasani D."/>
            <person name="Basu A."/>
            <person name="Pullabhotla S.V.S.R.N."/>
            <person name="Jorrin B."/>
            <person name="Neal A.L."/>
            <person name="Poole P.S."/>
            <person name="Podile A.R."/>
            <person name="Tkacz A."/>
        </authorList>
    </citation>
    <scope>NUCLEOTIDE SEQUENCE [LARGE SCALE GENOMIC DNA]</scope>
    <source>
        <strain evidence="13 14">HU14</strain>
    </source>
</reference>
<evidence type="ECO:0000256" key="4">
    <source>
        <dbReference type="ARBA" id="ARBA00022679"/>
    </source>
</evidence>
<keyword evidence="5" id="KW-0547">Nucleotide-binding</keyword>
<keyword evidence="8" id="KW-0902">Two-component regulatory system</keyword>
<keyword evidence="10" id="KW-1133">Transmembrane helix</keyword>
<sequence>MAVKTRPARARRRLRDVWPGDRRSRMIVVLAPIALVLFCVLVPVNAAVYGTPVALALLLGAAAVTAPLVSLWYPKTAIALFTTAAALAPLVVPRESALSAPWPWSVPMLIAFGVVVAAVTLEYGWRLGLVQYALGSAAGVVAAVVFPAVPSANTLIVTTAVVGGVYLLAVLLAGRMRVGAELTRERELTALEQSRRLVVEERTRIARELHDVVAHGMSLIQVQASTAKYRVPGLPDEAAREFDEIAQTARTGLAEMRRLLGVLRTDDQSAELVPQQGLRDIPALVETVRRAGADLDAIVEMPQSPVPDAVDITAFRIVQEALSNAVRHAPGAPIVLRVETDAVAVRLLVRNAPPRDGEAAPAASGAGHGLIGMGERAALVGGSVDAAADADGGWTVSAVLPVPPPAPGPPPVADAVRPPAVPHPPTDGEPT</sequence>
<comment type="catalytic activity">
    <reaction evidence="1">
        <text>ATP + protein L-histidine = ADP + protein N-phospho-L-histidine.</text>
        <dbReference type="EC" id="2.7.13.3"/>
    </reaction>
</comment>
<dbReference type="Pfam" id="PF02518">
    <property type="entry name" value="HATPase_c"/>
    <property type="match status" value="1"/>
</dbReference>
<evidence type="ECO:0000313" key="13">
    <source>
        <dbReference type="EMBL" id="MBW9093932.1"/>
    </source>
</evidence>
<dbReference type="InterPro" id="IPR011712">
    <property type="entry name" value="Sig_transdc_His_kin_sub3_dim/P"/>
</dbReference>
<evidence type="ECO:0000313" key="14">
    <source>
        <dbReference type="Proteomes" id="UP001196843"/>
    </source>
</evidence>
<evidence type="ECO:0000256" key="6">
    <source>
        <dbReference type="ARBA" id="ARBA00022777"/>
    </source>
</evidence>
<keyword evidence="4" id="KW-0808">Transferase</keyword>
<dbReference type="PANTHER" id="PTHR24421">
    <property type="entry name" value="NITRATE/NITRITE SENSOR PROTEIN NARX-RELATED"/>
    <property type="match status" value="1"/>
</dbReference>
<comment type="caution">
    <text evidence="13">The sequence shown here is derived from an EMBL/GenBank/DDBJ whole genome shotgun (WGS) entry which is preliminary data.</text>
</comment>
<dbReference type="InterPro" id="IPR050482">
    <property type="entry name" value="Sensor_HK_TwoCompSys"/>
</dbReference>
<evidence type="ECO:0000256" key="2">
    <source>
        <dbReference type="ARBA" id="ARBA00012438"/>
    </source>
</evidence>
<evidence type="ECO:0000256" key="5">
    <source>
        <dbReference type="ARBA" id="ARBA00022741"/>
    </source>
</evidence>
<organism evidence="13 14">
    <name type="scientific">Microbacterium jejuense</name>
    <dbReference type="NCBI Taxonomy" id="1263637"/>
    <lineage>
        <taxon>Bacteria</taxon>
        <taxon>Bacillati</taxon>
        <taxon>Actinomycetota</taxon>
        <taxon>Actinomycetes</taxon>
        <taxon>Micrococcales</taxon>
        <taxon>Microbacteriaceae</taxon>
        <taxon>Microbacterium</taxon>
    </lineage>
</organism>
<evidence type="ECO:0000256" key="8">
    <source>
        <dbReference type="ARBA" id="ARBA00023012"/>
    </source>
</evidence>
<keyword evidence="7" id="KW-0067">ATP-binding</keyword>
<keyword evidence="14" id="KW-1185">Reference proteome</keyword>
<proteinExistence type="predicted"/>
<evidence type="ECO:0000256" key="9">
    <source>
        <dbReference type="SAM" id="MobiDB-lite"/>
    </source>
</evidence>
<dbReference type="GO" id="GO:0016301">
    <property type="term" value="F:kinase activity"/>
    <property type="evidence" value="ECO:0007669"/>
    <property type="project" value="UniProtKB-KW"/>
</dbReference>
<keyword evidence="10" id="KW-0472">Membrane</keyword>
<dbReference type="PANTHER" id="PTHR24421:SF10">
    <property type="entry name" value="NITRATE_NITRITE SENSOR PROTEIN NARQ"/>
    <property type="match status" value="1"/>
</dbReference>
<evidence type="ECO:0000259" key="11">
    <source>
        <dbReference type="Pfam" id="PF02518"/>
    </source>
</evidence>
<dbReference type="RefSeq" id="WP_220300657.1">
    <property type="nucleotide sequence ID" value="NZ_JAEUAW010000006.1"/>
</dbReference>
<feature type="transmembrane region" description="Helical" evidence="10">
    <location>
        <begin position="155"/>
        <end position="174"/>
    </location>
</feature>
<evidence type="ECO:0000256" key="1">
    <source>
        <dbReference type="ARBA" id="ARBA00000085"/>
    </source>
</evidence>
<dbReference type="Pfam" id="PF07730">
    <property type="entry name" value="HisKA_3"/>
    <property type="match status" value="1"/>
</dbReference>